<proteinExistence type="inferred from homology"/>
<dbReference type="Pfam" id="PF00528">
    <property type="entry name" value="BPD_transp_1"/>
    <property type="match status" value="1"/>
</dbReference>
<dbReference type="RefSeq" id="WP_159600695.1">
    <property type="nucleotide sequence ID" value="NZ_CACSAS010000001.1"/>
</dbReference>
<gene>
    <name evidence="10" type="primary">potB_8</name>
    <name evidence="10" type="ORF">STARVERO_03717</name>
</gene>
<dbReference type="SUPFAM" id="SSF161098">
    <property type="entry name" value="MetI-like"/>
    <property type="match status" value="1"/>
</dbReference>
<dbReference type="GO" id="GO:0005886">
    <property type="term" value="C:plasma membrane"/>
    <property type="evidence" value="ECO:0007669"/>
    <property type="project" value="UniProtKB-SubCell"/>
</dbReference>
<dbReference type="CDD" id="cd06261">
    <property type="entry name" value="TM_PBP2"/>
    <property type="match status" value="1"/>
</dbReference>
<evidence type="ECO:0000256" key="4">
    <source>
        <dbReference type="ARBA" id="ARBA00022475"/>
    </source>
</evidence>
<evidence type="ECO:0000256" key="3">
    <source>
        <dbReference type="ARBA" id="ARBA00022448"/>
    </source>
</evidence>
<dbReference type="InterPro" id="IPR000515">
    <property type="entry name" value="MetI-like"/>
</dbReference>
<dbReference type="Proteomes" id="UP000433050">
    <property type="component" value="Unassembled WGS sequence"/>
</dbReference>
<evidence type="ECO:0000256" key="5">
    <source>
        <dbReference type="ARBA" id="ARBA00022692"/>
    </source>
</evidence>
<organism evidence="10 11">
    <name type="scientific">Starkeya nomas</name>
    <dbReference type="NCBI Taxonomy" id="2666134"/>
    <lineage>
        <taxon>Bacteria</taxon>
        <taxon>Pseudomonadati</taxon>
        <taxon>Pseudomonadota</taxon>
        <taxon>Alphaproteobacteria</taxon>
        <taxon>Hyphomicrobiales</taxon>
        <taxon>Xanthobacteraceae</taxon>
        <taxon>Starkeya</taxon>
    </lineage>
</organism>
<name>A0A5S9PXW9_9HYPH</name>
<feature type="domain" description="ABC transmembrane type-1" evidence="9">
    <location>
        <begin position="68"/>
        <end position="273"/>
    </location>
</feature>
<keyword evidence="11" id="KW-1185">Reference proteome</keyword>
<keyword evidence="5 8" id="KW-0812">Transmembrane</keyword>
<evidence type="ECO:0000256" key="2">
    <source>
        <dbReference type="ARBA" id="ARBA00007069"/>
    </source>
</evidence>
<dbReference type="PANTHER" id="PTHR42929">
    <property type="entry name" value="INNER MEMBRANE ABC TRANSPORTER PERMEASE PROTEIN YDCU-RELATED-RELATED"/>
    <property type="match status" value="1"/>
</dbReference>
<comment type="subcellular location">
    <subcellularLocation>
        <location evidence="1 8">Cell membrane</location>
        <topology evidence="1 8">Multi-pass membrane protein</topology>
    </subcellularLocation>
</comment>
<comment type="similarity">
    <text evidence="2">Belongs to the binding-protein-dependent transport system permease family. CysTW subfamily.</text>
</comment>
<keyword evidence="3 8" id="KW-0813">Transport</keyword>
<dbReference type="InterPro" id="IPR035906">
    <property type="entry name" value="MetI-like_sf"/>
</dbReference>
<evidence type="ECO:0000313" key="10">
    <source>
        <dbReference type="EMBL" id="CAA0109315.1"/>
    </source>
</evidence>
<dbReference type="EMBL" id="CACSAS010000001">
    <property type="protein sequence ID" value="CAA0109315.1"/>
    <property type="molecule type" value="Genomic_DNA"/>
</dbReference>
<feature type="transmembrane region" description="Helical" evidence="8">
    <location>
        <begin position="254"/>
        <end position="277"/>
    </location>
</feature>
<keyword evidence="7 8" id="KW-0472">Membrane</keyword>
<feature type="transmembrane region" description="Helical" evidence="8">
    <location>
        <begin position="12"/>
        <end position="40"/>
    </location>
</feature>
<feature type="transmembrane region" description="Helical" evidence="8">
    <location>
        <begin position="101"/>
        <end position="120"/>
    </location>
</feature>
<dbReference type="PANTHER" id="PTHR42929:SF1">
    <property type="entry name" value="INNER MEMBRANE ABC TRANSPORTER PERMEASE PROTEIN YDCU-RELATED"/>
    <property type="match status" value="1"/>
</dbReference>
<accession>A0A5S9PXW9</accession>
<evidence type="ECO:0000256" key="1">
    <source>
        <dbReference type="ARBA" id="ARBA00004651"/>
    </source>
</evidence>
<evidence type="ECO:0000256" key="8">
    <source>
        <dbReference type="RuleBase" id="RU363032"/>
    </source>
</evidence>
<dbReference type="Gene3D" id="1.10.3720.10">
    <property type="entry name" value="MetI-like"/>
    <property type="match status" value="1"/>
</dbReference>
<reference evidence="10 11" key="1">
    <citation type="submission" date="2019-12" db="EMBL/GenBank/DDBJ databases">
        <authorList>
            <person name="Reyes-Prieto M."/>
        </authorList>
    </citation>
    <scope>NUCLEOTIDE SEQUENCE [LARGE SCALE GENOMIC DNA]</scope>
    <source>
        <strain evidence="10">HF14-78462</strain>
    </source>
</reference>
<feature type="transmembrane region" description="Helical" evidence="8">
    <location>
        <begin position="153"/>
        <end position="175"/>
    </location>
</feature>
<evidence type="ECO:0000256" key="7">
    <source>
        <dbReference type="ARBA" id="ARBA00023136"/>
    </source>
</evidence>
<feature type="transmembrane region" description="Helical" evidence="8">
    <location>
        <begin position="71"/>
        <end position="94"/>
    </location>
</feature>
<keyword evidence="6 8" id="KW-1133">Transmembrane helix</keyword>
<evidence type="ECO:0000256" key="6">
    <source>
        <dbReference type="ARBA" id="ARBA00022989"/>
    </source>
</evidence>
<protein>
    <submittedName>
        <fullName evidence="10">Spermidine/putrescine transport system permease protein PotB</fullName>
    </submittedName>
</protein>
<dbReference type="PROSITE" id="PS50928">
    <property type="entry name" value="ABC_TM1"/>
    <property type="match status" value="1"/>
</dbReference>
<dbReference type="AlphaFoldDB" id="A0A5S9PXW9"/>
<dbReference type="GO" id="GO:0055085">
    <property type="term" value="P:transmembrane transport"/>
    <property type="evidence" value="ECO:0007669"/>
    <property type="project" value="InterPro"/>
</dbReference>
<feature type="transmembrane region" description="Helical" evidence="8">
    <location>
        <begin position="196"/>
        <end position="219"/>
    </location>
</feature>
<keyword evidence="4" id="KW-1003">Cell membrane</keyword>
<evidence type="ECO:0000259" key="9">
    <source>
        <dbReference type="PROSITE" id="PS50928"/>
    </source>
</evidence>
<sequence length="290" mass="32263">MMKGRRREAMGLALVAPSFLFLLVFFIVPAVLLFVCSFWMAQAFKLIPAFTFDNYGRALSASGFYLLTWNALKNGLCTAVLTVGLSFPAAYFIVYRTRGNLLFYLILVSWFSSYLVRIYAWRVILGSNGLINTTLMQLGLISQPLEVLLFSPFATILTLTHIMLPFALLLLVSALRDVKKEYVEAARDLGASNTEVLTRVILPMCYKGLVGAFMFTFVISAGDFVTPQLLGGRDGMTTGILIANQFRTAGNWPFGAAMAFLLLAAFLIVYLGFVRLLDLLRLAPGRRFHD</sequence>
<evidence type="ECO:0000313" key="11">
    <source>
        <dbReference type="Proteomes" id="UP000433050"/>
    </source>
</evidence>